<sequence length="66" mass="7233">PQISASSVTETDLRVRVERVKLHIQQMLGSSITEMGHVSIPRMCCSDLRGSCKVFMGISGGKERAQ</sequence>
<keyword evidence="2" id="KW-1185">Reference proteome</keyword>
<accession>A0A8J4U6S0</accession>
<feature type="non-terminal residue" evidence="1">
    <location>
        <position position="1"/>
    </location>
</feature>
<dbReference type="Proteomes" id="UP000727407">
    <property type="component" value="Unassembled WGS sequence"/>
</dbReference>
<name>A0A8J4U6S0_CLAMG</name>
<proteinExistence type="predicted"/>
<organism evidence="1 2">
    <name type="scientific">Clarias magur</name>
    <name type="common">Asian catfish</name>
    <name type="synonym">Macropteronotus magur</name>
    <dbReference type="NCBI Taxonomy" id="1594786"/>
    <lineage>
        <taxon>Eukaryota</taxon>
        <taxon>Metazoa</taxon>
        <taxon>Chordata</taxon>
        <taxon>Craniata</taxon>
        <taxon>Vertebrata</taxon>
        <taxon>Euteleostomi</taxon>
        <taxon>Actinopterygii</taxon>
        <taxon>Neopterygii</taxon>
        <taxon>Teleostei</taxon>
        <taxon>Ostariophysi</taxon>
        <taxon>Siluriformes</taxon>
        <taxon>Clariidae</taxon>
        <taxon>Clarias</taxon>
    </lineage>
</organism>
<evidence type="ECO:0000313" key="2">
    <source>
        <dbReference type="Proteomes" id="UP000727407"/>
    </source>
</evidence>
<comment type="caution">
    <text evidence="1">The sequence shown here is derived from an EMBL/GenBank/DDBJ whole genome shotgun (WGS) entry which is preliminary data.</text>
</comment>
<feature type="non-terminal residue" evidence="1">
    <location>
        <position position="66"/>
    </location>
</feature>
<dbReference type="AlphaFoldDB" id="A0A8J4U6S0"/>
<dbReference type="EMBL" id="QNUK01000152">
    <property type="protein sequence ID" value="KAF5899886.1"/>
    <property type="molecule type" value="Genomic_DNA"/>
</dbReference>
<gene>
    <name evidence="1" type="ORF">DAT39_010386</name>
</gene>
<reference evidence="1" key="1">
    <citation type="submission" date="2020-07" db="EMBL/GenBank/DDBJ databases">
        <title>Clarias magur genome sequencing, assembly and annotation.</title>
        <authorList>
            <person name="Kushwaha B."/>
            <person name="Kumar R."/>
            <person name="Das P."/>
            <person name="Joshi C.G."/>
            <person name="Kumar D."/>
            <person name="Nagpure N.S."/>
            <person name="Pandey M."/>
            <person name="Agarwal S."/>
            <person name="Srivastava S."/>
            <person name="Singh M."/>
            <person name="Sahoo L."/>
            <person name="Jayasankar P."/>
            <person name="Meher P.K."/>
            <person name="Koringa P.G."/>
            <person name="Iquebal M.A."/>
            <person name="Das S.P."/>
            <person name="Bit A."/>
            <person name="Patnaik S."/>
            <person name="Patel N."/>
            <person name="Shah T.M."/>
            <person name="Hinsu A."/>
            <person name="Jena J.K."/>
        </authorList>
    </citation>
    <scope>NUCLEOTIDE SEQUENCE</scope>
    <source>
        <strain evidence="1">CIFAMagur01</strain>
        <tissue evidence="1">Testis</tissue>
    </source>
</reference>
<protein>
    <submittedName>
        <fullName evidence="1">Uncharacterized protein</fullName>
    </submittedName>
</protein>
<evidence type="ECO:0000313" key="1">
    <source>
        <dbReference type="EMBL" id="KAF5899886.1"/>
    </source>
</evidence>